<protein>
    <submittedName>
        <fullName evidence="3">Uncharacterized protein</fullName>
    </submittedName>
</protein>
<feature type="compositionally biased region" description="Low complexity" evidence="1">
    <location>
        <begin position="513"/>
        <end position="531"/>
    </location>
</feature>
<feature type="compositionally biased region" description="Low complexity" evidence="1">
    <location>
        <begin position="447"/>
        <end position="462"/>
    </location>
</feature>
<name>U6LGB2_9EIME</name>
<keyword evidence="2" id="KW-0812">Transmembrane</keyword>
<accession>U6LGB2</accession>
<reference evidence="3" key="1">
    <citation type="submission" date="2013-10" db="EMBL/GenBank/DDBJ databases">
        <title>Genomic analysis of the causative agents of coccidiosis in chickens.</title>
        <authorList>
            <person name="Reid A.J."/>
            <person name="Blake D."/>
            <person name="Billington K."/>
            <person name="Browne H."/>
            <person name="Dunn M."/>
            <person name="Hung S."/>
            <person name="Kawahara F."/>
            <person name="Miranda-Saavedra D."/>
            <person name="Mourier T."/>
            <person name="Nagra H."/>
            <person name="Otto T.D."/>
            <person name="Rawlings N."/>
            <person name="Sanchez A."/>
            <person name="Sanders M."/>
            <person name="Subramaniam C."/>
            <person name="Tay Y."/>
            <person name="Dear P."/>
            <person name="Doerig C."/>
            <person name="Gruber A."/>
            <person name="Parkinson J."/>
            <person name="Shirley M."/>
            <person name="Wan K.L."/>
            <person name="Berriman M."/>
            <person name="Tomley F."/>
            <person name="Pain A."/>
        </authorList>
    </citation>
    <scope>NUCLEOTIDE SEQUENCE [LARGE SCALE GENOMIC DNA]</scope>
    <source>
        <strain evidence="3">Houghton</strain>
    </source>
</reference>
<feature type="transmembrane region" description="Helical" evidence="2">
    <location>
        <begin position="39"/>
        <end position="63"/>
    </location>
</feature>
<reference evidence="3" key="2">
    <citation type="submission" date="2013-10" db="EMBL/GenBank/DDBJ databases">
        <authorList>
            <person name="Aslett M."/>
        </authorList>
    </citation>
    <scope>NUCLEOTIDE SEQUENCE [LARGE SCALE GENOMIC DNA]</scope>
    <source>
        <strain evidence="3">Houghton</strain>
    </source>
</reference>
<keyword evidence="4" id="KW-1185">Reference proteome</keyword>
<organism evidence="3 4">
    <name type="scientific">Eimeria brunetti</name>
    <dbReference type="NCBI Taxonomy" id="51314"/>
    <lineage>
        <taxon>Eukaryota</taxon>
        <taxon>Sar</taxon>
        <taxon>Alveolata</taxon>
        <taxon>Apicomplexa</taxon>
        <taxon>Conoidasida</taxon>
        <taxon>Coccidia</taxon>
        <taxon>Eucoccidiorida</taxon>
        <taxon>Eimeriorina</taxon>
        <taxon>Eimeriidae</taxon>
        <taxon>Eimeria</taxon>
    </lineage>
</organism>
<sequence>MQQPAGEGCAWGISAVADILPACAEGLQWQCRRRFDNRVAALVAFAVAAAATYLLLRCALFLAKTRSSSGGDTRNLANDGEETDTHKGDACAAPAEEGPPPASATGAAAMIAPTPAEKVDDISKYYSLRRSLLTLSDLSELLRGNAPLLLKLSSVQRAKCIEALMCLSVVEVASLLTLLGRCERPTVRGQIPGLSKRLRKLRRMNPSSTAGREPRINSLHSLLDKMADASPPAAAIGETERRQRLDLLWQLQERTLQQLRAGFQWLEKSLGVSSEAQKAVAAASAVSTQAQSAANTTADAAKMRVAALVRAIEITVHTRRRQALSSLPLSTWVKQTQPDSGGALPFPEKKGRDEMQVEHEQLLLELQQTPLGRGDDPVRHMDMEKFEKKWRWRRPPLQQIAAPAFFGRGQSRGGDKLSPLQGTHAAGDYISAAKSAAAKFAAASSTRKASARSGASSAPSSRLVPETLPKGPVHSFSAVVSAASAYPLVFPAPGAAAGTAGAAAAKVQGKPMSNSAPAGPSSAASTSSPSGHSKHGHAASSLSLSQLGAQANSSFAAIAARRPVSERDTPIGMKAAKHVGMPYSAATAAMPSSLHRPHSISFPPSSPLPPSSPWPQLSLHPSFDAAATAATKTAAAAPDSSSKLPGVRLRRMQRRGPSSAAVEGTEGDARRGAEKGTEQTKEPQRGTKGSGLAASDWVEENTDDQQG</sequence>
<gene>
    <name evidence="3" type="ORF">EBH_0019860</name>
</gene>
<dbReference type="Proteomes" id="UP000030750">
    <property type="component" value="Unassembled WGS sequence"/>
</dbReference>
<feature type="compositionally biased region" description="Acidic residues" evidence="1">
    <location>
        <begin position="697"/>
        <end position="707"/>
    </location>
</feature>
<feature type="compositionally biased region" description="Polar residues" evidence="1">
    <location>
        <begin position="67"/>
        <end position="76"/>
    </location>
</feature>
<dbReference type="AlphaFoldDB" id="U6LGB2"/>
<dbReference type="EMBL" id="HG711074">
    <property type="protein sequence ID" value="CDJ48283.1"/>
    <property type="molecule type" value="Genomic_DNA"/>
</dbReference>
<proteinExistence type="predicted"/>
<evidence type="ECO:0000256" key="1">
    <source>
        <dbReference type="SAM" id="MobiDB-lite"/>
    </source>
</evidence>
<feature type="compositionally biased region" description="Low complexity" evidence="1">
    <location>
        <begin position="614"/>
        <end position="637"/>
    </location>
</feature>
<feature type="region of interest" description="Disordered" evidence="1">
    <location>
        <begin position="67"/>
        <end position="106"/>
    </location>
</feature>
<evidence type="ECO:0000256" key="2">
    <source>
        <dbReference type="SAM" id="Phobius"/>
    </source>
</evidence>
<dbReference type="VEuPathDB" id="ToxoDB:EBH_0019860"/>
<feature type="region of interest" description="Disordered" evidence="1">
    <location>
        <begin position="447"/>
        <end position="468"/>
    </location>
</feature>
<keyword evidence="2" id="KW-1133">Transmembrane helix</keyword>
<evidence type="ECO:0000313" key="3">
    <source>
        <dbReference type="EMBL" id="CDJ48283.1"/>
    </source>
</evidence>
<feature type="region of interest" description="Disordered" evidence="1">
    <location>
        <begin position="590"/>
        <end position="707"/>
    </location>
</feature>
<feature type="compositionally biased region" description="Pro residues" evidence="1">
    <location>
        <begin position="604"/>
        <end position="613"/>
    </location>
</feature>
<evidence type="ECO:0000313" key="4">
    <source>
        <dbReference type="Proteomes" id="UP000030750"/>
    </source>
</evidence>
<feature type="compositionally biased region" description="Basic and acidic residues" evidence="1">
    <location>
        <begin position="667"/>
        <end position="685"/>
    </location>
</feature>
<keyword evidence="2" id="KW-0472">Membrane</keyword>
<feature type="region of interest" description="Disordered" evidence="1">
    <location>
        <begin position="510"/>
        <end position="540"/>
    </location>
</feature>